<feature type="compositionally biased region" description="Basic residues" evidence="1">
    <location>
        <begin position="25"/>
        <end position="37"/>
    </location>
</feature>
<evidence type="ECO:0000313" key="2">
    <source>
        <dbReference type="EMBL" id="XAI69402.1"/>
    </source>
</evidence>
<evidence type="ECO:0000256" key="1">
    <source>
        <dbReference type="SAM" id="MobiDB-lite"/>
    </source>
</evidence>
<sequence length="47" mass="5847">MRSFKAEEFGKDYEYERAKREERKQTRKTRDQRKGRKGQWEPIPADE</sequence>
<dbReference type="EMBL" id="PP179310">
    <property type="protein sequence ID" value="XAI69402.1"/>
    <property type="molecule type" value="Genomic_DNA"/>
</dbReference>
<feature type="region of interest" description="Disordered" evidence="1">
    <location>
        <begin position="15"/>
        <end position="47"/>
    </location>
</feature>
<accession>A0AAU6VZG7</accession>
<organism evidence="2">
    <name type="scientific">Pseudomonas phage Pyxpy01</name>
    <dbReference type="NCBI Taxonomy" id="3138546"/>
    <lineage>
        <taxon>Viruses</taxon>
    </lineage>
</organism>
<reference evidence="2" key="1">
    <citation type="journal article" date="2024" name="J. Gen. Virol.">
        <title>Novel phages of Pseudomonas syringae unveil numerous potential auxiliary metabolic genes.</title>
        <authorList>
            <person name="Feltin C."/>
            <person name="Garneau J.R."/>
            <person name="Morris C.E."/>
            <person name="Berard A."/>
            <person name="Torres-Barcelo C."/>
        </authorList>
    </citation>
    <scope>NUCLEOTIDE SEQUENCE</scope>
</reference>
<proteinExistence type="predicted"/>
<protein>
    <submittedName>
        <fullName evidence="2">Uncharacterized protein</fullName>
    </submittedName>
</protein>
<feature type="compositionally biased region" description="Basic and acidic residues" evidence="1">
    <location>
        <begin position="15"/>
        <end position="24"/>
    </location>
</feature>
<gene>
    <name evidence="2" type="ORF">Pyxpy01_00104</name>
</gene>
<name>A0AAU6VZG7_9VIRU</name>